<protein>
    <recommendedName>
        <fullName evidence="4">BRO1 domain-containing protein</fullName>
    </recommendedName>
</protein>
<name>D8U1T4_VOLCA</name>
<dbReference type="InterPro" id="IPR038898">
    <property type="entry name" value="BROX"/>
</dbReference>
<reference evidence="2 3" key="1">
    <citation type="journal article" date="2010" name="Science">
        <title>Genomic analysis of organismal complexity in the multicellular green alga Volvox carteri.</title>
        <authorList>
            <person name="Prochnik S.E."/>
            <person name="Umen J."/>
            <person name="Nedelcu A.M."/>
            <person name="Hallmann A."/>
            <person name="Miller S.M."/>
            <person name="Nishii I."/>
            <person name="Ferris P."/>
            <person name="Kuo A."/>
            <person name="Mitros T."/>
            <person name="Fritz-Laylin L.K."/>
            <person name="Hellsten U."/>
            <person name="Chapman J."/>
            <person name="Simakov O."/>
            <person name="Rensing S.A."/>
            <person name="Terry A."/>
            <person name="Pangilinan J."/>
            <person name="Kapitonov V."/>
            <person name="Jurka J."/>
            <person name="Salamov A."/>
            <person name="Shapiro H."/>
            <person name="Schmutz J."/>
            <person name="Grimwood J."/>
            <person name="Lindquist E."/>
            <person name="Lucas S."/>
            <person name="Grigoriev I.V."/>
            <person name="Schmitt R."/>
            <person name="Kirk D."/>
            <person name="Rokhsar D.S."/>
        </authorList>
    </citation>
    <scope>NUCLEOTIDE SEQUENCE [LARGE SCALE GENOMIC DNA]</scope>
    <source>
        <strain evidence="3">f. Nagariensis / Eve</strain>
    </source>
</reference>
<dbReference type="KEGG" id="vcn:VOLCADRAFT_93312"/>
<evidence type="ECO:0000256" key="1">
    <source>
        <dbReference type="SAM" id="MobiDB-lite"/>
    </source>
</evidence>
<dbReference type="InParanoid" id="D8U1T4"/>
<proteinExistence type="predicted"/>
<evidence type="ECO:0008006" key="4">
    <source>
        <dbReference type="Google" id="ProtNLM"/>
    </source>
</evidence>
<dbReference type="EMBL" id="GL378352">
    <property type="protein sequence ID" value="EFJ46169.1"/>
    <property type="molecule type" value="Genomic_DNA"/>
</dbReference>
<accession>D8U1T4</accession>
<dbReference type="PANTHER" id="PTHR23032:SF13">
    <property type="entry name" value="BRO1 DOMAIN-CONTAINING PROTEIN BROX"/>
    <property type="match status" value="1"/>
</dbReference>
<keyword evidence="3" id="KW-1185">Reference proteome</keyword>
<feature type="region of interest" description="Disordered" evidence="1">
    <location>
        <begin position="395"/>
        <end position="416"/>
    </location>
</feature>
<feature type="non-terminal residue" evidence="2">
    <location>
        <position position="1"/>
    </location>
</feature>
<dbReference type="Proteomes" id="UP000001058">
    <property type="component" value="Unassembled WGS sequence"/>
</dbReference>
<evidence type="ECO:0000313" key="2">
    <source>
        <dbReference type="EMBL" id="EFJ46169.1"/>
    </source>
</evidence>
<evidence type="ECO:0000313" key="3">
    <source>
        <dbReference type="Proteomes" id="UP000001058"/>
    </source>
</evidence>
<dbReference type="OrthoDB" id="551449at2759"/>
<dbReference type="STRING" id="3068.D8U1T4"/>
<dbReference type="PANTHER" id="PTHR23032">
    <property type="entry name" value="BRO1 DOMAIN-CONTAINING PROTEIN BROX"/>
    <property type="match status" value="1"/>
</dbReference>
<dbReference type="InterPro" id="IPR038499">
    <property type="entry name" value="BRO1_sf"/>
</dbReference>
<sequence>RKIFANVTERVMSTKQTYRPCGLFFSFLEPLQLLQTKAYDYSLLSKQLQTQQVAAQPPRRPQRFLRIDSLPQELAMVYTAYAAALRHSALQHYISNVSGHLAEAAAAPAGSDGAVADADSGETAATAAAASRVQPALTAAVAGLRRAAGVYDFLAENLLPALRGAGALAAGDRPLELLPAAALCMKQLCLAEAQALVAVAAEVKGMSPGTQRALHAGAVRFEGFGGCVSLYRAAAAAAQALAAAAPSGLPLSDRLTHRLLPAAVAIHGARAQLCVARERQIALELGEAEAACEECLRLLESASRYLDRRCDSESPGLEFVQALFIKIQATTSGINDIKVTASQPVGKSADRAACTALRSAVQRDRLAVTFQPLPKHPPDAVANAAVRVAPDVFQPEPVLPPAPPADVQARSGCNIM</sequence>
<dbReference type="AlphaFoldDB" id="D8U1T4"/>
<organism evidence="3">
    <name type="scientific">Volvox carteri f. nagariensis</name>
    <dbReference type="NCBI Taxonomy" id="3068"/>
    <lineage>
        <taxon>Eukaryota</taxon>
        <taxon>Viridiplantae</taxon>
        <taxon>Chlorophyta</taxon>
        <taxon>core chlorophytes</taxon>
        <taxon>Chlorophyceae</taxon>
        <taxon>CS clade</taxon>
        <taxon>Chlamydomonadales</taxon>
        <taxon>Volvocaceae</taxon>
        <taxon>Volvox</taxon>
    </lineage>
</organism>
<dbReference type="RefSeq" id="XP_002952616.1">
    <property type="nucleotide sequence ID" value="XM_002952570.1"/>
</dbReference>
<gene>
    <name evidence="2" type="ORF">VOLCADRAFT_93312</name>
</gene>
<dbReference type="Gene3D" id="1.25.40.280">
    <property type="entry name" value="alix/aip1 like domains"/>
    <property type="match status" value="1"/>
</dbReference>
<dbReference type="GeneID" id="9627267"/>